<protein>
    <submittedName>
        <fullName evidence="3">Uncharacterized protein</fullName>
    </submittedName>
</protein>
<dbReference type="AlphaFoldDB" id="A0A815JVV6"/>
<accession>A0A815JVV6</accession>
<dbReference type="OrthoDB" id="5954868at2759"/>
<dbReference type="InterPro" id="IPR012444">
    <property type="entry name" value="DUF1647"/>
</dbReference>
<evidence type="ECO:0000313" key="5">
    <source>
        <dbReference type="Proteomes" id="UP000663877"/>
    </source>
</evidence>
<gene>
    <name evidence="3" type="ORF">BJG266_LOCUS36923</name>
    <name evidence="2" type="ORF">QVE165_LOCUS12068</name>
</gene>
<keyword evidence="1" id="KW-0472">Membrane</keyword>
<comment type="caution">
    <text evidence="3">The sequence shown here is derived from an EMBL/GenBank/DDBJ whole genome shotgun (WGS) entry which is preliminary data.</text>
</comment>
<dbReference type="EMBL" id="CAJNOM010000059">
    <property type="protein sequence ID" value="CAF0948407.1"/>
    <property type="molecule type" value="Genomic_DNA"/>
</dbReference>
<organism evidence="3 5">
    <name type="scientific">Adineta steineri</name>
    <dbReference type="NCBI Taxonomy" id="433720"/>
    <lineage>
        <taxon>Eukaryota</taxon>
        <taxon>Metazoa</taxon>
        <taxon>Spiralia</taxon>
        <taxon>Gnathifera</taxon>
        <taxon>Rotifera</taxon>
        <taxon>Eurotatoria</taxon>
        <taxon>Bdelloidea</taxon>
        <taxon>Adinetida</taxon>
        <taxon>Adinetidae</taxon>
        <taxon>Adineta</taxon>
    </lineage>
</organism>
<keyword evidence="4" id="KW-1185">Reference proteome</keyword>
<dbReference type="PANTHER" id="PTHR31389">
    <property type="entry name" value="LD39211P"/>
    <property type="match status" value="1"/>
</dbReference>
<dbReference type="Proteomes" id="UP000663877">
    <property type="component" value="Unassembled WGS sequence"/>
</dbReference>
<dbReference type="PANTHER" id="PTHR31389:SF4">
    <property type="entry name" value="LD39211P"/>
    <property type="match status" value="1"/>
</dbReference>
<dbReference type="EMBL" id="CAJNOI010001149">
    <property type="protein sequence ID" value="CAF1387506.1"/>
    <property type="molecule type" value="Genomic_DNA"/>
</dbReference>
<evidence type="ECO:0000313" key="3">
    <source>
        <dbReference type="EMBL" id="CAF1387506.1"/>
    </source>
</evidence>
<feature type="transmembrane region" description="Helical" evidence="1">
    <location>
        <begin position="349"/>
        <end position="375"/>
    </location>
</feature>
<keyword evidence="1" id="KW-1133">Transmembrane helix</keyword>
<evidence type="ECO:0000313" key="4">
    <source>
        <dbReference type="Proteomes" id="UP000663832"/>
    </source>
</evidence>
<sequence>MVYYILLKQYFNTLLIPLKRPHDQNMISTLHTRTTVFPTSTNPHNVLLVTAASAQFIDRLENLIGSIHFHEPHIPILVFDLGMTDAQRFRLSCIVDIEIELFPFEIYPAHVSDLNTFAYKALLWKEIFEKYRYKSKTIFYLDAGTELRSSVESIIKTTETQGYFLTRQKTLIFNHTDEQTFIALNMTRNQFSTGNHYQTAGGIVGFNTNFSNFYNDILIPFVTCSLNINCIAPLNSYLSTTHRFDQSVLSILVYKANYKVENDEKFYGDFGSATELDGSMVIFSRRWHCPKVYAAAVVFRSKCDYPLIFHSQRHNRMIHEHKTVYSCGTLTIIKIRSLQIELPVYQVHVLIYIIYILIMTSVYCVILYILSLLLLPKLIETTKTIDF</sequence>
<evidence type="ECO:0000256" key="1">
    <source>
        <dbReference type="SAM" id="Phobius"/>
    </source>
</evidence>
<dbReference type="Pfam" id="PF07801">
    <property type="entry name" value="DUF1647"/>
    <property type="match status" value="1"/>
</dbReference>
<name>A0A815JVV6_9BILA</name>
<dbReference type="Proteomes" id="UP000663832">
    <property type="component" value="Unassembled WGS sequence"/>
</dbReference>
<keyword evidence="1" id="KW-0812">Transmembrane</keyword>
<proteinExistence type="predicted"/>
<evidence type="ECO:0000313" key="2">
    <source>
        <dbReference type="EMBL" id="CAF0948407.1"/>
    </source>
</evidence>
<reference evidence="3" key="1">
    <citation type="submission" date="2021-02" db="EMBL/GenBank/DDBJ databases">
        <authorList>
            <person name="Nowell W R."/>
        </authorList>
    </citation>
    <scope>NUCLEOTIDE SEQUENCE</scope>
</reference>